<dbReference type="AlphaFoldDB" id="A0ABD0BCG3"/>
<dbReference type="EMBL" id="BPOP01000070">
    <property type="protein sequence ID" value="GJB94014.1"/>
    <property type="molecule type" value="Genomic_DNA"/>
</dbReference>
<accession>A0ABD0BCG3</accession>
<evidence type="ECO:0000313" key="3">
    <source>
        <dbReference type="Proteomes" id="UP000737420"/>
    </source>
</evidence>
<proteinExistence type="predicted"/>
<feature type="domain" description="Integrase catalytic" evidence="1">
    <location>
        <begin position="1"/>
        <end position="43"/>
    </location>
</feature>
<reference evidence="2 3" key="1">
    <citation type="submission" date="2021-07" db="EMBL/GenBank/DDBJ databases">
        <title>Draft genome sequence of carbapenem-resistant Aeromonas spp. in Japan.</title>
        <authorList>
            <person name="Maehana S."/>
            <person name="Suzuki M."/>
            <person name="Kitasato H."/>
        </authorList>
    </citation>
    <scope>NUCLEOTIDE SEQUENCE [LARGE SCALE GENOMIC DNA]</scope>
    <source>
        <strain evidence="2 3">KAM382</strain>
    </source>
</reference>
<evidence type="ECO:0000259" key="1">
    <source>
        <dbReference type="Pfam" id="PF13683"/>
    </source>
</evidence>
<comment type="caution">
    <text evidence="2">The sequence shown here is derived from an EMBL/GenBank/DDBJ whole genome shotgun (WGS) entry which is preliminary data.</text>
</comment>
<dbReference type="Pfam" id="PF13683">
    <property type="entry name" value="rve_3"/>
    <property type="match status" value="1"/>
</dbReference>
<gene>
    <name evidence="2" type="ORF">KAM382_40750</name>
</gene>
<dbReference type="InterPro" id="IPR001584">
    <property type="entry name" value="Integrase_cat-core"/>
</dbReference>
<sequence length="130" mass="15166">MERLFRSLKTEWLPTTGYMSLREAKRDISYYLMDYYNWRRPHQHNNGIASAEAEQLKVLNRMLDGGESGFVQGISASQYQKIAKVSKATATRYLTDLLEKRILERCLEAAEILVIRSKSHSKPHIAFRSW</sequence>
<name>A0ABD0BCG3_AERCA</name>
<dbReference type="Proteomes" id="UP000737420">
    <property type="component" value="Unassembled WGS sequence"/>
</dbReference>
<organism evidence="2 3">
    <name type="scientific">Aeromonas caviae</name>
    <name type="common">Aeromonas punctata</name>
    <dbReference type="NCBI Taxonomy" id="648"/>
    <lineage>
        <taxon>Bacteria</taxon>
        <taxon>Pseudomonadati</taxon>
        <taxon>Pseudomonadota</taxon>
        <taxon>Gammaproteobacteria</taxon>
        <taxon>Aeromonadales</taxon>
        <taxon>Aeromonadaceae</taxon>
        <taxon>Aeromonas</taxon>
    </lineage>
</organism>
<protein>
    <recommendedName>
        <fullName evidence="1">Integrase catalytic domain-containing protein</fullName>
    </recommendedName>
</protein>
<evidence type="ECO:0000313" key="2">
    <source>
        <dbReference type="EMBL" id="GJB94014.1"/>
    </source>
</evidence>